<name>A0ABW0T2P7_9GAMM</name>
<dbReference type="RefSeq" id="WP_377330457.1">
    <property type="nucleotide sequence ID" value="NZ_JBHSNG010000069.1"/>
</dbReference>
<proteinExistence type="predicted"/>
<evidence type="ECO:0000313" key="1">
    <source>
        <dbReference type="EMBL" id="MFC5583443.1"/>
    </source>
</evidence>
<dbReference type="Proteomes" id="UP001596111">
    <property type="component" value="Unassembled WGS sequence"/>
</dbReference>
<sequence>MNNPVHRDELAIDELKLKIIVIYKKEAPIGAPLPVFGIVPNFFPAPGKINWLVKPEHPIETTCVRAFEAAVAAVQARYNLPPHRPGSTARQ</sequence>
<gene>
    <name evidence="1" type="ORF">ACFPPB_20235</name>
</gene>
<reference evidence="2" key="1">
    <citation type="journal article" date="2019" name="Int. J. Syst. Evol. Microbiol.">
        <title>The Global Catalogue of Microorganisms (GCM) 10K type strain sequencing project: providing services to taxonomists for standard genome sequencing and annotation.</title>
        <authorList>
            <consortium name="The Broad Institute Genomics Platform"/>
            <consortium name="The Broad Institute Genome Sequencing Center for Infectious Disease"/>
            <person name="Wu L."/>
            <person name="Ma J."/>
        </authorList>
    </citation>
    <scope>NUCLEOTIDE SEQUENCE [LARGE SCALE GENOMIC DNA]</scope>
    <source>
        <strain evidence="2">CGMCC 1.13587</strain>
    </source>
</reference>
<comment type="caution">
    <text evidence="1">The sequence shown here is derived from an EMBL/GenBank/DDBJ whole genome shotgun (WGS) entry which is preliminary data.</text>
</comment>
<accession>A0ABW0T2P7</accession>
<evidence type="ECO:0000313" key="2">
    <source>
        <dbReference type="Proteomes" id="UP001596111"/>
    </source>
</evidence>
<protein>
    <submittedName>
        <fullName evidence="1">Uncharacterized protein</fullName>
    </submittedName>
</protein>
<keyword evidence="2" id="KW-1185">Reference proteome</keyword>
<dbReference type="EMBL" id="JBHSNG010000069">
    <property type="protein sequence ID" value="MFC5583443.1"/>
    <property type="molecule type" value="Genomic_DNA"/>
</dbReference>
<organism evidence="1 2">
    <name type="scientific">Rhodanobacter terrae</name>
    <dbReference type="NCBI Taxonomy" id="418647"/>
    <lineage>
        <taxon>Bacteria</taxon>
        <taxon>Pseudomonadati</taxon>
        <taxon>Pseudomonadota</taxon>
        <taxon>Gammaproteobacteria</taxon>
        <taxon>Lysobacterales</taxon>
        <taxon>Rhodanobacteraceae</taxon>
        <taxon>Rhodanobacter</taxon>
    </lineage>
</organism>